<dbReference type="InterPro" id="IPR020568">
    <property type="entry name" value="Ribosomal_Su5_D2-typ_SF"/>
</dbReference>
<dbReference type="EMBL" id="UINC01005327">
    <property type="protein sequence ID" value="SVA20609.1"/>
    <property type="molecule type" value="Genomic_DNA"/>
</dbReference>
<dbReference type="GO" id="GO:0005525">
    <property type="term" value="F:GTP binding"/>
    <property type="evidence" value="ECO:0007669"/>
    <property type="project" value="UniProtKB-KW"/>
</dbReference>
<accession>A0A381TXN2</accession>
<dbReference type="InterPro" id="IPR009000">
    <property type="entry name" value="Transl_B-barrel_sf"/>
</dbReference>
<dbReference type="Pfam" id="PF00679">
    <property type="entry name" value="EFG_C"/>
    <property type="match status" value="1"/>
</dbReference>
<dbReference type="SUPFAM" id="SSF50447">
    <property type="entry name" value="Translation proteins"/>
    <property type="match status" value="1"/>
</dbReference>
<name>A0A381TXN2_9ZZZZ</name>
<organism evidence="4">
    <name type="scientific">marine metagenome</name>
    <dbReference type="NCBI Taxonomy" id="408172"/>
    <lineage>
        <taxon>unclassified sequences</taxon>
        <taxon>metagenomes</taxon>
        <taxon>ecological metagenomes</taxon>
    </lineage>
</organism>
<dbReference type="InterPro" id="IPR000640">
    <property type="entry name" value="EFG_V-like"/>
</dbReference>
<dbReference type="FunFam" id="3.30.70.240:FF:000001">
    <property type="entry name" value="Elongation factor G"/>
    <property type="match status" value="1"/>
</dbReference>
<reference evidence="4" key="1">
    <citation type="submission" date="2018-05" db="EMBL/GenBank/DDBJ databases">
        <authorList>
            <person name="Lanie J.A."/>
            <person name="Ng W.-L."/>
            <person name="Kazmierczak K.M."/>
            <person name="Andrzejewski T.M."/>
            <person name="Davidsen T.M."/>
            <person name="Wayne K.J."/>
            <person name="Tettelin H."/>
            <person name="Glass J.I."/>
            <person name="Rusch D."/>
            <person name="Podicherti R."/>
            <person name="Tsui H.-C.T."/>
            <person name="Winkler M.E."/>
        </authorList>
    </citation>
    <scope>NUCLEOTIDE SEQUENCE</scope>
</reference>
<dbReference type="InterPro" id="IPR053905">
    <property type="entry name" value="EF-G-like_DII"/>
</dbReference>
<dbReference type="GO" id="GO:0003746">
    <property type="term" value="F:translation elongation factor activity"/>
    <property type="evidence" value="ECO:0007669"/>
    <property type="project" value="InterPro"/>
</dbReference>
<dbReference type="NCBIfam" id="NF009891">
    <property type="entry name" value="PRK13351.1-1"/>
    <property type="match status" value="1"/>
</dbReference>
<dbReference type="CDD" id="cd04170">
    <property type="entry name" value="EF-G_bact"/>
    <property type="match status" value="1"/>
</dbReference>
<dbReference type="Gene3D" id="3.30.70.240">
    <property type="match status" value="1"/>
</dbReference>
<dbReference type="PRINTS" id="PR00315">
    <property type="entry name" value="ELONGATNFCT"/>
</dbReference>
<dbReference type="Gene3D" id="3.40.50.300">
    <property type="entry name" value="P-loop containing nucleotide triphosphate hydrolases"/>
    <property type="match status" value="1"/>
</dbReference>
<proteinExistence type="predicted"/>
<dbReference type="InterPro" id="IPR014721">
    <property type="entry name" value="Ribsml_uS5_D2-typ_fold_subgr"/>
</dbReference>
<dbReference type="CDD" id="cd03713">
    <property type="entry name" value="EFG_mtEFG_C"/>
    <property type="match status" value="1"/>
</dbReference>
<dbReference type="Pfam" id="PF03764">
    <property type="entry name" value="EFG_IV"/>
    <property type="match status" value="1"/>
</dbReference>
<keyword evidence="1" id="KW-0547">Nucleotide-binding</keyword>
<dbReference type="InterPro" id="IPR005517">
    <property type="entry name" value="Transl_elong_EFG/EF2_IV"/>
</dbReference>
<dbReference type="InterPro" id="IPR035647">
    <property type="entry name" value="EFG_III/V"/>
</dbReference>
<evidence type="ECO:0000259" key="3">
    <source>
        <dbReference type="PROSITE" id="PS51722"/>
    </source>
</evidence>
<gene>
    <name evidence="4" type="ORF">METZ01_LOCUS73463</name>
</gene>
<keyword evidence="2" id="KW-0342">GTP-binding</keyword>
<dbReference type="AlphaFoldDB" id="A0A381TXN2"/>
<evidence type="ECO:0000313" key="4">
    <source>
        <dbReference type="EMBL" id="SVA20609.1"/>
    </source>
</evidence>
<dbReference type="PROSITE" id="PS51722">
    <property type="entry name" value="G_TR_2"/>
    <property type="match status" value="1"/>
</dbReference>
<dbReference type="SMART" id="SM00889">
    <property type="entry name" value="EFG_IV"/>
    <property type="match status" value="1"/>
</dbReference>
<dbReference type="Gene3D" id="2.40.30.10">
    <property type="entry name" value="Translation factors"/>
    <property type="match status" value="1"/>
</dbReference>
<dbReference type="SMART" id="SM00838">
    <property type="entry name" value="EFG_C"/>
    <property type="match status" value="1"/>
</dbReference>
<dbReference type="InterPro" id="IPR009022">
    <property type="entry name" value="EFG_III"/>
</dbReference>
<protein>
    <recommendedName>
        <fullName evidence="3">Tr-type G domain-containing protein</fullName>
    </recommendedName>
</protein>
<dbReference type="CDD" id="cd16262">
    <property type="entry name" value="EFG_III"/>
    <property type="match status" value="1"/>
</dbReference>
<dbReference type="Pfam" id="PF00009">
    <property type="entry name" value="GTP_EFTU"/>
    <property type="match status" value="1"/>
</dbReference>
<dbReference type="InterPro" id="IPR035649">
    <property type="entry name" value="EFG_V"/>
</dbReference>
<dbReference type="InterPro" id="IPR047872">
    <property type="entry name" value="EFG_IV"/>
</dbReference>
<dbReference type="Gene3D" id="3.30.230.10">
    <property type="match status" value="1"/>
</dbReference>
<dbReference type="CDD" id="cd04088">
    <property type="entry name" value="EFG_mtEFG_II"/>
    <property type="match status" value="1"/>
</dbReference>
<dbReference type="SUPFAM" id="SSF52540">
    <property type="entry name" value="P-loop containing nucleoside triphosphate hydrolases"/>
    <property type="match status" value="1"/>
</dbReference>
<dbReference type="PANTHER" id="PTHR43261:SF6">
    <property type="entry name" value="ELONGATION FACTOR G-LIKE PROTEIN"/>
    <property type="match status" value="1"/>
</dbReference>
<dbReference type="Gene3D" id="3.30.70.870">
    <property type="entry name" value="Elongation Factor G (Translational Gtpase), domain 3"/>
    <property type="match status" value="1"/>
</dbReference>
<dbReference type="GO" id="GO:0003924">
    <property type="term" value="F:GTPase activity"/>
    <property type="evidence" value="ECO:0007669"/>
    <property type="project" value="InterPro"/>
</dbReference>
<dbReference type="PANTHER" id="PTHR43261">
    <property type="entry name" value="TRANSLATION ELONGATION FACTOR G-RELATED"/>
    <property type="match status" value="1"/>
</dbReference>
<evidence type="ECO:0000256" key="1">
    <source>
        <dbReference type="ARBA" id="ARBA00022741"/>
    </source>
</evidence>
<feature type="domain" description="Tr-type G" evidence="3">
    <location>
        <begin position="7"/>
        <end position="281"/>
    </location>
</feature>
<dbReference type="SUPFAM" id="SSF54211">
    <property type="entry name" value="Ribosomal protein S5 domain 2-like"/>
    <property type="match status" value="1"/>
</dbReference>
<evidence type="ECO:0000256" key="2">
    <source>
        <dbReference type="ARBA" id="ARBA00023134"/>
    </source>
</evidence>
<dbReference type="InterPro" id="IPR000795">
    <property type="entry name" value="T_Tr_GTP-bd_dom"/>
</dbReference>
<dbReference type="InterPro" id="IPR041095">
    <property type="entry name" value="EFG_II"/>
</dbReference>
<dbReference type="SUPFAM" id="SSF54980">
    <property type="entry name" value="EF-G C-terminal domain-like"/>
    <property type="match status" value="2"/>
</dbReference>
<dbReference type="Pfam" id="PF14492">
    <property type="entry name" value="EFG_III"/>
    <property type="match status" value="1"/>
</dbReference>
<dbReference type="NCBIfam" id="TIGR00231">
    <property type="entry name" value="small_GTP"/>
    <property type="match status" value="1"/>
</dbReference>
<sequence length="691" mass="76288">MKQFNAGDIRNFAIVGHGATGKTSLAESMLVLGGEINRMGTIEAGSTVSDYHPGEKERQISIHSTPLHMEWTDKKFNMIDAPGYSDFIGEAISSLAVVDMAVILIHAVNGIEVGTETMWNTVTKIGIPKTLVINGLDRENTKFDHILKQTRERFGKNVFPMHLPVNPGPNFNKVVDVLRRELITYDTDGSGQYQEGDVPENLASEVDKLHEELIEFVAESDDSLLEKFFEQGGLTEEEMRGGIHRAIQDQTFVPLFCTSATINIGVARLCDFIAKYGASPDDRKIVKAHDENENDVDISLDGSETVVQVFKTMAESHVGELSLFRVYSGLVKTGADLYNTNRKKSERLGQLFVLNGKNRTQVDRLSAGDIASVVKLKDTHTGNTLCSGKKIMLPGLDLPNPNIHSAISSSAKGDEEKLAIGLATLHEEDPTFVYRVDSEVKQTIISGQGELHLQVSTERLKRKFNLEIELSKPKIPFRETINGKGEAKYRHKKQSGGAGQFAEVWMRIEPLEQGKGVEFTHSLVGQNVDRVFVPSVEKGVNAICSEGIIAGCKVVDLKVDFYDGKMHPVDSKDVAFQMAGKMAFRESFLAAQPCLLEPIMNIEVKVPEDHMGDIMGDISGKRGKILGVDSDGGFQIIKAQVPQAELYNYATTIRSLTGGRGLHSEEFSHYEKMPKDFESKIVATKTKENEE</sequence>
<dbReference type="GO" id="GO:0032790">
    <property type="term" value="P:ribosome disassembly"/>
    <property type="evidence" value="ECO:0007669"/>
    <property type="project" value="TreeGrafter"/>
</dbReference>
<dbReference type="InterPro" id="IPR005225">
    <property type="entry name" value="Small_GTP-bd"/>
</dbReference>
<dbReference type="FunFam" id="3.30.230.10:FF:000003">
    <property type="entry name" value="Elongation factor G"/>
    <property type="match status" value="1"/>
</dbReference>
<dbReference type="InterPro" id="IPR027417">
    <property type="entry name" value="P-loop_NTPase"/>
</dbReference>
<dbReference type="NCBIfam" id="NF009381">
    <property type="entry name" value="PRK12740.1-5"/>
    <property type="match status" value="1"/>
</dbReference>
<dbReference type="Pfam" id="PF22042">
    <property type="entry name" value="EF-G_D2"/>
    <property type="match status" value="1"/>
</dbReference>
<dbReference type="CDD" id="cd01434">
    <property type="entry name" value="EFG_mtEFG1_IV"/>
    <property type="match status" value="1"/>
</dbReference>